<name>A0A382KHY3_9ZZZZ</name>
<dbReference type="EMBL" id="UINC01080617">
    <property type="protein sequence ID" value="SVC23716.1"/>
    <property type="molecule type" value="Genomic_DNA"/>
</dbReference>
<dbReference type="InterPro" id="IPR001544">
    <property type="entry name" value="Aminotrans_IV"/>
</dbReference>
<evidence type="ECO:0008006" key="2">
    <source>
        <dbReference type="Google" id="ProtNLM"/>
    </source>
</evidence>
<proteinExistence type="predicted"/>
<gene>
    <name evidence="1" type="ORF">METZ01_LOCUS276570</name>
</gene>
<accession>A0A382KHY3</accession>
<feature type="non-terminal residue" evidence="1">
    <location>
        <position position="47"/>
    </location>
</feature>
<reference evidence="1" key="1">
    <citation type="submission" date="2018-05" db="EMBL/GenBank/DDBJ databases">
        <authorList>
            <person name="Lanie J.A."/>
            <person name="Ng W.-L."/>
            <person name="Kazmierczak K.M."/>
            <person name="Andrzejewski T.M."/>
            <person name="Davidsen T.M."/>
            <person name="Wayne K.J."/>
            <person name="Tettelin H."/>
            <person name="Glass J.I."/>
            <person name="Rusch D."/>
            <person name="Podicherti R."/>
            <person name="Tsui H.-C.T."/>
            <person name="Winkler M.E."/>
        </authorList>
    </citation>
    <scope>NUCLEOTIDE SEQUENCE</scope>
</reference>
<evidence type="ECO:0000313" key="1">
    <source>
        <dbReference type="EMBL" id="SVC23716.1"/>
    </source>
</evidence>
<dbReference type="InterPro" id="IPR036038">
    <property type="entry name" value="Aminotransferase-like"/>
</dbReference>
<dbReference type="SUPFAM" id="SSF56752">
    <property type="entry name" value="D-aminoacid aminotransferase-like PLP-dependent enzymes"/>
    <property type="match status" value="1"/>
</dbReference>
<organism evidence="1">
    <name type="scientific">marine metagenome</name>
    <dbReference type="NCBI Taxonomy" id="408172"/>
    <lineage>
        <taxon>unclassified sequences</taxon>
        <taxon>metagenomes</taxon>
        <taxon>ecological metagenomes</taxon>
    </lineage>
</organism>
<dbReference type="InterPro" id="IPR043131">
    <property type="entry name" value="BCAT-like_N"/>
</dbReference>
<dbReference type="GO" id="GO:0003824">
    <property type="term" value="F:catalytic activity"/>
    <property type="evidence" value="ECO:0007669"/>
    <property type="project" value="InterPro"/>
</dbReference>
<dbReference type="Gene3D" id="3.30.470.10">
    <property type="match status" value="1"/>
</dbReference>
<sequence>MRTYSGKVFRIEEHINRLFKSAHSIFIELPITKKEIRKAIYSTIKLN</sequence>
<dbReference type="AlphaFoldDB" id="A0A382KHY3"/>
<dbReference type="Pfam" id="PF01063">
    <property type="entry name" value="Aminotran_4"/>
    <property type="match status" value="1"/>
</dbReference>
<protein>
    <recommendedName>
        <fullName evidence="2">Branched-chain amino acid aminotransferase</fullName>
    </recommendedName>
</protein>